<dbReference type="Pfam" id="PF07885">
    <property type="entry name" value="Ion_trans_2"/>
    <property type="match status" value="1"/>
</dbReference>
<name>A0A1H3DIX5_9RHOB</name>
<organism evidence="4 5">
    <name type="scientific">Albimonas donghaensis</name>
    <dbReference type="NCBI Taxonomy" id="356660"/>
    <lineage>
        <taxon>Bacteria</taxon>
        <taxon>Pseudomonadati</taxon>
        <taxon>Pseudomonadota</taxon>
        <taxon>Alphaproteobacteria</taxon>
        <taxon>Rhodobacterales</taxon>
        <taxon>Paracoccaceae</taxon>
        <taxon>Albimonas</taxon>
    </lineage>
</organism>
<keyword evidence="2" id="KW-0812">Transmembrane</keyword>
<keyword evidence="2" id="KW-1133">Transmembrane helix</keyword>
<evidence type="ECO:0000313" key="4">
    <source>
        <dbReference type="EMBL" id="SDX66341.1"/>
    </source>
</evidence>
<feature type="region of interest" description="Disordered" evidence="1">
    <location>
        <begin position="217"/>
        <end position="243"/>
    </location>
</feature>
<protein>
    <submittedName>
        <fullName evidence="4">Ion channel</fullName>
    </submittedName>
</protein>
<dbReference type="InterPro" id="IPR013099">
    <property type="entry name" value="K_chnl_dom"/>
</dbReference>
<sequence length="243" mass="25208">MIAIVEKSVERFRYRLLLGLAVALLLGQPLLQGTEAGMIALDALFALTAAATGLVTRSASVARPLKVATPALWLALHLLARFTEASAIEAIAFLATLWLVFQTVWLTVEALVRERKADGDALAGAVFGYFMLALTWSQLYAAALLVDPGALSAPGLAEGARPLGSDLVYYSLVTLTTLGYGDVLPVTPLARILAAAEAVLGALYIAVLIGRIASDLKPRGGRGRDASGPGDDGSAAGPEAPAD</sequence>
<feature type="domain" description="Potassium channel" evidence="3">
    <location>
        <begin position="165"/>
        <end position="214"/>
    </location>
</feature>
<evidence type="ECO:0000259" key="3">
    <source>
        <dbReference type="Pfam" id="PF07885"/>
    </source>
</evidence>
<proteinExistence type="predicted"/>
<dbReference type="Gene3D" id="1.10.287.70">
    <property type="match status" value="1"/>
</dbReference>
<feature type="transmembrane region" description="Helical" evidence="2">
    <location>
        <begin position="74"/>
        <end position="101"/>
    </location>
</feature>
<feature type="transmembrane region" description="Helical" evidence="2">
    <location>
        <begin position="192"/>
        <end position="214"/>
    </location>
</feature>
<dbReference type="AlphaFoldDB" id="A0A1H3DIX5"/>
<gene>
    <name evidence="4" type="ORF">SAMN05444336_10833</name>
</gene>
<evidence type="ECO:0000256" key="1">
    <source>
        <dbReference type="SAM" id="MobiDB-lite"/>
    </source>
</evidence>
<keyword evidence="2" id="KW-0472">Membrane</keyword>
<feature type="transmembrane region" description="Helical" evidence="2">
    <location>
        <begin position="121"/>
        <end position="146"/>
    </location>
</feature>
<feature type="compositionally biased region" description="Low complexity" evidence="1">
    <location>
        <begin position="226"/>
        <end position="243"/>
    </location>
</feature>
<evidence type="ECO:0000256" key="2">
    <source>
        <dbReference type="SAM" id="Phobius"/>
    </source>
</evidence>
<dbReference type="Proteomes" id="UP000199118">
    <property type="component" value="Unassembled WGS sequence"/>
</dbReference>
<reference evidence="4 5" key="1">
    <citation type="submission" date="2016-10" db="EMBL/GenBank/DDBJ databases">
        <authorList>
            <person name="de Groot N.N."/>
        </authorList>
    </citation>
    <scope>NUCLEOTIDE SEQUENCE [LARGE SCALE GENOMIC DNA]</scope>
    <source>
        <strain evidence="4 5">DSM 17890</strain>
    </source>
</reference>
<accession>A0A1H3DIX5</accession>
<evidence type="ECO:0000313" key="5">
    <source>
        <dbReference type="Proteomes" id="UP000199118"/>
    </source>
</evidence>
<keyword evidence="5" id="KW-1185">Reference proteome</keyword>
<dbReference type="SUPFAM" id="SSF81324">
    <property type="entry name" value="Voltage-gated potassium channels"/>
    <property type="match status" value="1"/>
</dbReference>
<dbReference type="EMBL" id="FNMZ01000008">
    <property type="protein sequence ID" value="SDX66341.1"/>
    <property type="molecule type" value="Genomic_DNA"/>
</dbReference>
<dbReference type="OrthoDB" id="2974133at2"/>
<dbReference type="RefSeq" id="WP_092684090.1">
    <property type="nucleotide sequence ID" value="NZ_FNMZ01000008.1"/>
</dbReference>
<dbReference type="STRING" id="356660.SAMN05444336_10833"/>